<protein>
    <submittedName>
        <fullName evidence="2">Uncharacterized protein</fullName>
    </submittedName>
</protein>
<reference evidence="2" key="1">
    <citation type="submission" date="2020-12" db="EMBL/GenBank/DDBJ databases">
        <title>WGS assembly of Carya illinoinensis cv. Pawnee.</title>
        <authorList>
            <person name="Platts A."/>
            <person name="Shu S."/>
            <person name="Wright S."/>
            <person name="Barry K."/>
            <person name="Edger P."/>
            <person name="Pires J.C."/>
            <person name="Schmutz J."/>
        </authorList>
    </citation>
    <scope>NUCLEOTIDE SEQUENCE</scope>
    <source>
        <tissue evidence="2">Leaf</tissue>
    </source>
</reference>
<accession>A0A8T1N4Y6</accession>
<organism evidence="2 3">
    <name type="scientific">Carya illinoinensis</name>
    <name type="common">Pecan</name>
    <dbReference type="NCBI Taxonomy" id="32201"/>
    <lineage>
        <taxon>Eukaryota</taxon>
        <taxon>Viridiplantae</taxon>
        <taxon>Streptophyta</taxon>
        <taxon>Embryophyta</taxon>
        <taxon>Tracheophyta</taxon>
        <taxon>Spermatophyta</taxon>
        <taxon>Magnoliopsida</taxon>
        <taxon>eudicotyledons</taxon>
        <taxon>Gunneridae</taxon>
        <taxon>Pentapetalae</taxon>
        <taxon>rosids</taxon>
        <taxon>fabids</taxon>
        <taxon>Fagales</taxon>
        <taxon>Juglandaceae</taxon>
        <taxon>Carya</taxon>
    </lineage>
</organism>
<proteinExistence type="predicted"/>
<dbReference type="EMBL" id="CM031824">
    <property type="protein sequence ID" value="KAG6624077.1"/>
    <property type="molecule type" value="Genomic_DNA"/>
</dbReference>
<sequence length="52" mass="5775">MDSSTSTNDVQESIQSPNMPPPPLPSNDIVKTLKCEKYVKPKRCRRLGSTQA</sequence>
<feature type="compositionally biased region" description="Polar residues" evidence="1">
    <location>
        <begin position="1"/>
        <end position="15"/>
    </location>
</feature>
<evidence type="ECO:0000256" key="1">
    <source>
        <dbReference type="SAM" id="MobiDB-lite"/>
    </source>
</evidence>
<dbReference type="Proteomes" id="UP000811609">
    <property type="component" value="Chromosome 16"/>
</dbReference>
<gene>
    <name evidence="2" type="ORF">CIPAW_16G001300</name>
</gene>
<keyword evidence="3" id="KW-1185">Reference proteome</keyword>
<evidence type="ECO:0000313" key="2">
    <source>
        <dbReference type="EMBL" id="KAG6624077.1"/>
    </source>
</evidence>
<comment type="caution">
    <text evidence="2">The sequence shown here is derived from an EMBL/GenBank/DDBJ whole genome shotgun (WGS) entry which is preliminary data.</text>
</comment>
<feature type="region of interest" description="Disordered" evidence="1">
    <location>
        <begin position="1"/>
        <end position="29"/>
    </location>
</feature>
<name>A0A8T1N4Y6_CARIL</name>
<dbReference type="AlphaFoldDB" id="A0A8T1N4Y6"/>
<evidence type="ECO:0000313" key="3">
    <source>
        <dbReference type="Proteomes" id="UP000811609"/>
    </source>
</evidence>